<dbReference type="EMBL" id="AZRL01000016">
    <property type="protein sequence ID" value="PNR96052.1"/>
    <property type="molecule type" value="Genomic_DNA"/>
</dbReference>
<organism evidence="2 3">
    <name type="scientific">Petrotoga olearia DSM 13574</name>
    <dbReference type="NCBI Taxonomy" id="1122955"/>
    <lineage>
        <taxon>Bacteria</taxon>
        <taxon>Thermotogati</taxon>
        <taxon>Thermotogota</taxon>
        <taxon>Thermotogae</taxon>
        <taxon>Petrotogales</taxon>
        <taxon>Petrotogaceae</taxon>
        <taxon>Petrotoga</taxon>
    </lineage>
</organism>
<sequence>MSRKILVSFVLFVIIFSSMALAVEKVVLTGTFAAPADRWHELISVALEELNKRHPDMEITMEYEVLPYDDTRSKLITLTAGKTPRDLVSVDQIWLGEFAQSGFLKDITEEVNSWGRIDEFYPANVDGSKFDDKFYSIWTWTDARVTWYWKDLLEEAGVDPEMLKTWDGYIEAYKKLAPVTMKKGILPMHLVAASHSPDMWFPYLWMNGGEILEQKDGEYYPAFYSETGVKALTFLRDQVKAGIRPQVQHQWGQEFADKRFAVMIEGSWLLGKFPEGFDFNQIGMIPGFPVPEDGMKSSTMMGGWLLAIPSTSPHPELAWELMTIMLDPEVLTPVLAKYVYLPTQKTIAEQDPYKSTLENEIPFFEDLMKAVAIGKGRPNIPEYPQIAESLRIAIEEVYYGVKTPEDALKNASKNVEEILIF</sequence>
<dbReference type="PANTHER" id="PTHR43649">
    <property type="entry name" value="ARABINOSE-BINDING PROTEIN-RELATED"/>
    <property type="match status" value="1"/>
</dbReference>
<feature type="chain" id="PRO_5014416029" evidence="1">
    <location>
        <begin position="23"/>
        <end position="421"/>
    </location>
</feature>
<name>A0A2K1NZU6_9BACT</name>
<dbReference type="AlphaFoldDB" id="A0A2K1NZU6"/>
<dbReference type="SUPFAM" id="SSF53850">
    <property type="entry name" value="Periplasmic binding protein-like II"/>
    <property type="match status" value="1"/>
</dbReference>
<protein>
    <submittedName>
        <fullName evidence="2">ABC transporter substrate-binding protein</fullName>
    </submittedName>
</protein>
<evidence type="ECO:0000256" key="1">
    <source>
        <dbReference type="SAM" id="SignalP"/>
    </source>
</evidence>
<dbReference type="RefSeq" id="WP_103067103.1">
    <property type="nucleotide sequence ID" value="NZ_AZRL01000016.1"/>
</dbReference>
<evidence type="ECO:0000313" key="3">
    <source>
        <dbReference type="Proteomes" id="UP000236434"/>
    </source>
</evidence>
<dbReference type="Proteomes" id="UP000236434">
    <property type="component" value="Unassembled WGS sequence"/>
</dbReference>
<dbReference type="InterPro" id="IPR050490">
    <property type="entry name" value="Bact_solute-bd_prot1"/>
</dbReference>
<reference evidence="2 3" key="1">
    <citation type="submission" date="2013-12" db="EMBL/GenBank/DDBJ databases">
        <title>Comparative genomics of Petrotoga isolates.</title>
        <authorList>
            <person name="Nesbo C.L."/>
            <person name="Charchuk R."/>
            <person name="Chow K."/>
        </authorList>
    </citation>
    <scope>NUCLEOTIDE SEQUENCE [LARGE SCALE GENOMIC DNA]</scope>
    <source>
        <strain evidence="2 3">DSM 13574</strain>
    </source>
</reference>
<dbReference type="OrthoDB" id="9795467at2"/>
<evidence type="ECO:0000313" key="2">
    <source>
        <dbReference type="EMBL" id="PNR96052.1"/>
    </source>
</evidence>
<dbReference type="PANTHER" id="PTHR43649:SF12">
    <property type="entry name" value="DIACETYLCHITOBIOSE BINDING PROTEIN DASA"/>
    <property type="match status" value="1"/>
</dbReference>
<dbReference type="Gene3D" id="3.40.190.10">
    <property type="entry name" value="Periplasmic binding protein-like II"/>
    <property type="match status" value="2"/>
</dbReference>
<proteinExistence type="predicted"/>
<comment type="caution">
    <text evidence="2">The sequence shown here is derived from an EMBL/GenBank/DDBJ whole genome shotgun (WGS) entry which is preliminary data.</text>
</comment>
<accession>A0A2K1NZU6</accession>
<dbReference type="InterPro" id="IPR006059">
    <property type="entry name" value="SBP"/>
</dbReference>
<keyword evidence="1" id="KW-0732">Signal</keyword>
<dbReference type="CDD" id="cd14750">
    <property type="entry name" value="PBP2_TMBP"/>
    <property type="match status" value="1"/>
</dbReference>
<dbReference type="Pfam" id="PF13416">
    <property type="entry name" value="SBP_bac_8"/>
    <property type="match status" value="1"/>
</dbReference>
<feature type="signal peptide" evidence="1">
    <location>
        <begin position="1"/>
        <end position="22"/>
    </location>
</feature>
<gene>
    <name evidence="2" type="ORF">X929_05980</name>
</gene>